<protein>
    <recommendedName>
        <fullName evidence="3">Transposase DDE domain-containing protein</fullName>
    </recommendedName>
</protein>
<keyword evidence="2" id="KW-1185">Reference proteome</keyword>
<dbReference type="AlphaFoldDB" id="A0A498Q501"/>
<evidence type="ECO:0000313" key="1">
    <source>
        <dbReference type="EMBL" id="VBA40039.1"/>
    </source>
</evidence>
<dbReference type="EMBL" id="UPHP01000085">
    <property type="protein sequence ID" value="VBA40039.1"/>
    <property type="molecule type" value="Genomic_DNA"/>
</dbReference>
<sequence>MVERTIAWLTRGNRQLRCRGVAENDHWLHHRAAALNLRRLATMGITHTGTTWTIA</sequence>
<reference evidence="1 2" key="1">
    <citation type="submission" date="2018-09" db="EMBL/GenBank/DDBJ databases">
        <authorList>
            <person name="Tagini F."/>
        </authorList>
    </citation>
    <scope>NUCLEOTIDE SEQUENCE [LARGE SCALE GENOMIC DNA]</scope>
    <source>
        <strain evidence="1 2">MK136</strain>
    </source>
</reference>
<name>A0A498Q501_9MYCO</name>
<accession>A0A498Q501</accession>
<dbReference type="Proteomes" id="UP000273307">
    <property type="component" value="Unassembled WGS sequence"/>
</dbReference>
<organism evidence="1 2">
    <name type="scientific">Mycobacterium attenuatum</name>
    <dbReference type="NCBI Taxonomy" id="2341086"/>
    <lineage>
        <taxon>Bacteria</taxon>
        <taxon>Bacillati</taxon>
        <taxon>Actinomycetota</taxon>
        <taxon>Actinomycetes</taxon>
        <taxon>Mycobacteriales</taxon>
        <taxon>Mycobacteriaceae</taxon>
        <taxon>Mycobacterium</taxon>
    </lineage>
</organism>
<evidence type="ECO:0008006" key="3">
    <source>
        <dbReference type="Google" id="ProtNLM"/>
    </source>
</evidence>
<gene>
    <name evidence="1" type="ORF">LAUMK136_03295</name>
</gene>
<proteinExistence type="predicted"/>
<evidence type="ECO:0000313" key="2">
    <source>
        <dbReference type="Proteomes" id="UP000273307"/>
    </source>
</evidence>